<dbReference type="Pfam" id="PF17921">
    <property type="entry name" value="Integrase_H2C2"/>
    <property type="match status" value="1"/>
</dbReference>
<protein>
    <submittedName>
        <fullName evidence="9">Reverse transcriptase domain-containing protein</fullName>
    </submittedName>
</protein>
<dbReference type="InterPro" id="IPR041588">
    <property type="entry name" value="Integrase_H2C2"/>
</dbReference>
<dbReference type="EMBL" id="BQNB010015151">
    <property type="protein sequence ID" value="GJT36592.1"/>
    <property type="molecule type" value="Genomic_DNA"/>
</dbReference>
<proteinExistence type="predicted"/>
<evidence type="ECO:0000256" key="5">
    <source>
        <dbReference type="ARBA" id="ARBA00022801"/>
    </source>
</evidence>
<keyword evidence="5" id="KW-0378">Hydrolase</keyword>
<feature type="domain" description="Reverse transcriptase RNase H-like" evidence="7">
    <location>
        <begin position="137"/>
        <end position="177"/>
    </location>
</feature>
<sequence>MKVDDLKLEDILVVCNFPIIFLEDLSGLPLSREVEFHIDLVPEATPISKSPYRLTPTKMQELSNQLKELKDKGFIRPSSSPWEALVLFLKKKDGSFCMCNDYRELNKLTIKNCYPLPRIDDLFDQLQGLWTSPYHDRHYLYGTKSVIYTDHKSLQHIFDQKELNMRQIRCIELFSDYDCEIRYHPGKENVVADALSRKEWMKPRRVLADGDLRTLIMDEAHETKYYVHPRANKMYYDLRVLYWWPRIKKDIAMKLQARFLKSRKDSKLHKIARKAMQIIIENRWSLVLAKSNTQDDTLERCSTFWQEKQAFTEIRMHDMFHVSNLKKCLANVNLQVPLKEITIDKSLHFVEEPIDIMDHEVKKLKQSRIPIMKV</sequence>
<evidence type="ECO:0000256" key="6">
    <source>
        <dbReference type="ARBA" id="ARBA00022918"/>
    </source>
</evidence>
<evidence type="ECO:0000256" key="3">
    <source>
        <dbReference type="ARBA" id="ARBA00022722"/>
    </source>
</evidence>
<dbReference type="InterPro" id="IPR043502">
    <property type="entry name" value="DNA/RNA_pol_sf"/>
</dbReference>
<dbReference type="Pfam" id="PF17917">
    <property type="entry name" value="RT_RNaseH"/>
    <property type="match status" value="1"/>
</dbReference>
<keyword evidence="4" id="KW-0255">Endonuclease</keyword>
<reference evidence="9" key="2">
    <citation type="submission" date="2022-01" db="EMBL/GenBank/DDBJ databases">
        <authorList>
            <person name="Yamashiro T."/>
            <person name="Shiraishi A."/>
            <person name="Satake H."/>
            <person name="Nakayama K."/>
        </authorList>
    </citation>
    <scope>NUCLEOTIDE SEQUENCE</scope>
</reference>
<dbReference type="InterPro" id="IPR032567">
    <property type="entry name" value="RTL1-rel"/>
</dbReference>
<feature type="domain" description="Integrase zinc-binding" evidence="8">
    <location>
        <begin position="211"/>
        <end position="252"/>
    </location>
</feature>
<reference evidence="9" key="1">
    <citation type="journal article" date="2022" name="Int. J. Mol. Sci.">
        <title>Draft Genome of Tanacetum Coccineum: Genomic Comparison of Closely Related Tanacetum-Family Plants.</title>
        <authorList>
            <person name="Yamashiro T."/>
            <person name="Shiraishi A."/>
            <person name="Nakayama K."/>
            <person name="Satake H."/>
        </authorList>
    </citation>
    <scope>NUCLEOTIDE SEQUENCE</scope>
</reference>
<evidence type="ECO:0000256" key="2">
    <source>
        <dbReference type="ARBA" id="ARBA00022695"/>
    </source>
</evidence>
<keyword evidence="3" id="KW-0540">Nuclease</keyword>
<organism evidence="9 10">
    <name type="scientific">Tanacetum coccineum</name>
    <dbReference type="NCBI Taxonomy" id="301880"/>
    <lineage>
        <taxon>Eukaryota</taxon>
        <taxon>Viridiplantae</taxon>
        <taxon>Streptophyta</taxon>
        <taxon>Embryophyta</taxon>
        <taxon>Tracheophyta</taxon>
        <taxon>Spermatophyta</taxon>
        <taxon>Magnoliopsida</taxon>
        <taxon>eudicotyledons</taxon>
        <taxon>Gunneridae</taxon>
        <taxon>Pentapetalae</taxon>
        <taxon>asterids</taxon>
        <taxon>campanulids</taxon>
        <taxon>Asterales</taxon>
        <taxon>Asteraceae</taxon>
        <taxon>Asteroideae</taxon>
        <taxon>Anthemideae</taxon>
        <taxon>Anthemidinae</taxon>
        <taxon>Tanacetum</taxon>
    </lineage>
</organism>
<evidence type="ECO:0000256" key="1">
    <source>
        <dbReference type="ARBA" id="ARBA00022679"/>
    </source>
</evidence>
<evidence type="ECO:0000313" key="10">
    <source>
        <dbReference type="Proteomes" id="UP001151760"/>
    </source>
</evidence>
<dbReference type="SUPFAM" id="SSF56672">
    <property type="entry name" value="DNA/RNA polymerases"/>
    <property type="match status" value="2"/>
</dbReference>
<comment type="caution">
    <text evidence="9">The sequence shown here is derived from an EMBL/GenBank/DDBJ whole genome shotgun (WGS) entry which is preliminary data.</text>
</comment>
<evidence type="ECO:0000259" key="8">
    <source>
        <dbReference type="Pfam" id="PF17921"/>
    </source>
</evidence>
<keyword evidence="1" id="KW-0808">Transferase</keyword>
<dbReference type="PANTHER" id="PTHR15503">
    <property type="entry name" value="LDOC1 RELATED"/>
    <property type="match status" value="1"/>
</dbReference>
<dbReference type="Gene3D" id="3.30.70.270">
    <property type="match status" value="1"/>
</dbReference>
<gene>
    <name evidence="9" type="ORF">Tco_0927011</name>
</gene>
<evidence type="ECO:0000259" key="7">
    <source>
        <dbReference type="Pfam" id="PF17917"/>
    </source>
</evidence>
<keyword evidence="2" id="KW-0548">Nucleotidyltransferase</keyword>
<dbReference type="Gene3D" id="3.10.10.10">
    <property type="entry name" value="HIV Type 1 Reverse Transcriptase, subunit A, domain 1"/>
    <property type="match status" value="1"/>
</dbReference>
<dbReference type="GO" id="GO:0003964">
    <property type="term" value="F:RNA-directed DNA polymerase activity"/>
    <property type="evidence" value="ECO:0007669"/>
    <property type="project" value="UniProtKB-KW"/>
</dbReference>
<dbReference type="Gene3D" id="1.10.340.70">
    <property type="match status" value="1"/>
</dbReference>
<accession>A0ABQ5DCJ2</accession>
<evidence type="ECO:0000313" key="9">
    <source>
        <dbReference type="EMBL" id="GJT36592.1"/>
    </source>
</evidence>
<name>A0ABQ5DCJ2_9ASTR</name>
<dbReference type="PANTHER" id="PTHR15503:SF45">
    <property type="entry name" value="RNA-DIRECTED DNA POLYMERASE HOMOLOG"/>
    <property type="match status" value="1"/>
</dbReference>
<dbReference type="CDD" id="cd09274">
    <property type="entry name" value="RNase_HI_RT_Ty3"/>
    <property type="match status" value="1"/>
</dbReference>
<dbReference type="Proteomes" id="UP001151760">
    <property type="component" value="Unassembled WGS sequence"/>
</dbReference>
<keyword evidence="6 9" id="KW-0695">RNA-directed DNA polymerase</keyword>
<dbReference type="InterPro" id="IPR041373">
    <property type="entry name" value="RT_RNaseH"/>
</dbReference>
<dbReference type="InterPro" id="IPR043128">
    <property type="entry name" value="Rev_trsase/Diguanyl_cyclase"/>
</dbReference>
<evidence type="ECO:0000256" key="4">
    <source>
        <dbReference type="ARBA" id="ARBA00022759"/>
    </source>
</evidence>
<keyword evidence="10" id="KW-1185">Reference proteome</keyword>